<feature type="transmembrane region" description="Helical" evidence="1">
    <location>
        <begin position="44"/>
        <end position="65"/>
    </location>
</feature>
<dbReference type="Proteomes" id="UP000600171">
    <property type="component" value="Unassembled WGS sequence"/>
</dbReference>
<dbReference type="RefSeq" id="WP_188358895.1">
    <property type="nucleotide sequence ID" value="NZ_BMDC01000001.1"/>
</dbReference>
<keyword evidence="1" id="KW-0812">Transmembrane</keyword>
<name>A0A917MRS7_9MICC</name>
<feature type="transmembrane region" description="Helical" evidence="1">
    <location>
        <begin position="99"/>
        <end position="117"/>
    </location>
</feature>
<evidence type="ECO:0000313" key="2">
    <source>
        <dbReference type="EMBL" id="GGH59458.1"/>
    </source>
</evidence>
<comment type="caution">
    <text evidence="2">The sequence shown here is derived from an EMBL/GenBank/DDBJ whole genome shotgun (WGS) entry which is preliminary data.</text>
</comment>
<evidence type="ECO:0000313" key="3">
    <source>
        <dbReference type="Proteomes" id="UP000600171"/>
    </source>
</evidence>
<evidence type="ECO:0000256" key="1">
    <source>
        <dbReference type="SAM" id="Phobius"/>
    </source>
</evidence>
<sequence>MFKNSLPPRPVKLAGVLGTVEAVLIALYGVMLMVVGVLQEHLPVANSLMLGGFFIVIAATLVWAVRMLVQGKSSGRSLLLVWQLMIVIVGVQVVVGGRWLIGLVALLLAAPTLLLLFSRDASQFIVEETERRHAQQ</sequence>
<accession>A0A917MRS7</accession>
<feature type="transmembrane region" description="Helical" evidence="1">
    <location>
        <begin position="77"/>
        <end position="93"/>
    </location>
</feature>
<feature type="transmembrane region" description="Helical" evidence="1">
    <location>
        <begin position="12"/>
        <end position="38"/>
    </location>
</feature>
<dbReference type="EMBL" id="BMDC01000001">
    <property type="protein sequence ID" value="GGH59458.1"/>
    <property type="molecule type" value="Genomic_DNA"/>
</dbReference>
<organism evidence="2 3">
    <name type="scientific">Rothia aerolata</name>
    <dbReference type="NCBI Taxonomy" id="1812262"/>
    <lineage>
        <taxon>Bacteria</taxon>
        <taxon>Bacillati</taxon>
        <taxon>Actinomycetota</taxon>
        <taxon>Actinomycetes</taxon>
        <taxon>Micrococcales</taxon>
        <taxon>Micrococcaceae</taxon>
        <taxon>Rothia</taxon>
    </lineage>
</organism>
<gene>
    <name evidence="2" type="ORF">GCM10007359_06670</name>
</gene>
<keyword evidence="1" id="KW-0472">Membrane</keyword>
<keyword evidence="3" id="KW-1185">Reference proteome</keyword>
<protein>
    <submittedName>
        <fullName evidence="2">Uncharacterized protein</fullName>
    </submittedName>
</protein>
<reference evidence="2 3" key="1">
    <citation type="journal article" date="2014" name="Int. J. Syst. Evol. Microbiol.">
        <title>Complete genome sequence of Corynebacterium casei LMG S-19264T (=DSM 44701T), isolated from a smear-ripened cheese.</title>
        <authorList>
            <consortium name="US DOE Joint Genome Institute (JGI-PGF)"/>
            <person name="Walter F."/>
            <person name="Albersmeier A."/>
            <person name="Kalinowski J."/>
            <person name="Ruckert C."/>
        </authorList>
    </citation>
    <scope>NUCLEOTIDE SEQUENCE [LARGE SCALE GENOMIC DNA]</scope>
    <source>
        <strain evidence="2 3">CCM 8669</strain>
    </source>
</reference>
<keyword evidence="1" id="KW-1133">Transmembrane helix</keyword>
<dbReference type="AlphaFoldDB" id="A0A917MRS7"/>
<proteinExistence type="predicted"/>